<proteinExistence type="predicted"/>
<organism evidence="2 3">
    <name type="scientific">Staphylococcus simulans UMC-CNS-990</name>
    <dbReference type="NCBI Taxonomy" id="1405498"/>
    <lineage>
        <taxon>Bacteria</taxon>
        <taxon>Bacillati</taxon>
        <taxon>Bacillota</taxon>
        <taxon>Bacilli</taxon>
        <taxon>Bacillales</taxon>
        <taxon>Staphylococcaceae</taxon>
        <taxon>Staphylococcus</taxon>
    </lineage>
</organism>
<evidence type="ECO:0000313" key="2">
    <source>
        <dbReference type="EMBL" id="ERS93262.1"/>
    </source>
</evidence>
<feature type="transmembrane region" description="Helical" evidence="1">
    <location>
        <begin position="32"/>
        <end position="50"/>
    </location>
</feature>
<accession>A0ABN0PC68</accession>
<dbReference type="RefSeq" id="WP_023015733.1">
    <property type="nucleotide sequence ID" value="NZ_AXDY01000006.1"/>
</dbReference>
<dbReference type="Proteomes" id="UP000017131">
    <property type="component" value="Unassembled WGS sequence"/>
</dbReference>
<evidence type="ECO:0000256" key="1">
    <source>
        <dbReference type="SAM" id="Phobius"/>
    </source>
</evidence>
<name>A0ABN0PC68_STASI</name>
<feature type="transmembrane region" description="Helical" evidence="1">
    <location>
        <begin position="82"/>
        <end position="104"/>
    </location>
</feature>
<sequence>MILLKTFIIAFSVFTFLSAILMLARNPKTPKITMILLIVGSLLLDIGALIANFIPALILLIIGFAMIQVGIGIYQKRTFGKIIFLAQSVRFIVSIFVIVFFIILQ</sequence>
<feature type="transmembrane region" description="Helical" evidence="1">
    <location>
        <begin position="6"/>
        <end position="25"/>
    </location>
</feature>
<keyword evidence="3" id="KW-1185">Reference proteome</keyword>
<comment type="caution">
    <text evidence="2">The sequence shown here is derived from an EMBL/GenBank/DDBJ whole genome shotgun (WGS) entry which is preliminary data.</text>
</comment>
<dbReference type="EMBL" id="AXDY01000006">
    <property type="protein sequence ID" value="ERS93262.1"/>
    <property type="molecule type" value="Genomic_DNA"/>
</dbReference>
<gene>
    <name evidence="2" type="ORF">SSIM_08230</name>
</gene>
<evidence type="ECO:0008006" key="4">
    <source>
        <dbReference type="Google" id="ProtNLM"/>
    </source>
</evidence>
<keyword evidence="1" id="KW-1133">Transmembrane helix</keyword>
<evidence type="ECO:0000313" key="3">
    <source>
        <dbReference type="Proteomes" id="UP000017131"/>
    </source>
</evidence>
<protein>
    <recommendedName>
        <fullName evidence="4">Permease</fullName>
    </recommendedName>
</protein>
<keyword evidence="1" id="KW-0472">Membrane</keyword>
<keyword evidence="1" id="KW-0812">Transmembrane</keyword>
<reference evidence="2 3" key="1">
    <citation type="journal article" date="2013" name="Genome Announc.">
        <title>Draft Genome Sequence of Staphylococcus simulans UMC-CNS-990, Isolated from a Case of Chronic Bovine Mastitis.</title>
        <authorList>
            <person name="Calcutt M.J."/>
            <person name="Foecking M.F."/>
            <person name="Hsieh H.Y."/>
            <person name="Perry J."/>
            <person name="Stewart G.C."/>
            <person name="Middleton J.R."/>
        </authorList>
    </citation>
    <scope>NUCLEOTIDE SEQUENCE [LARGE SCALE GENOMIC DNA]</scope>
    <source>
        <strain evidence="2 3">UMC-CNS-990</strain>
    </source>
</reference>